<reference evidence="1 2" key="1">
    <citation type="submission" date="2016-07" db="EMBL/GenBank/DDBJ databases">
        <title>Pervasive Adenine N6-methylation of Active Genes in Fungi.</title>
        <authorList>
            <consortium name="DOE Joint Genome Institute"/>
            <person name="Mondo S.J."/>
            <person name="Dannebaum R.O."/>
            <person name="Kuo R.C."/>
            <person name="Labutti K."/>
            <person name="Haridas S."/>
            <person name="Kuo A."/>
            <person name="Salamov A."/>
            <person name="Ahrendt S.R."/>
            <person name="Lipzen A."/>
            <person name="Sullivan W."/>
            <person name="Andreopoulos W.B."/>
            <person name="Clum A."/>
            <person name="Lindquist E."/>
            <person name="Daum C."/>
            <person name="Ramamoorthy G.K."/>
            <person name="Gryganskyi A."/>
            <person name="Culley D."/>
            <person name="Magnuson J.K."/>
            <person name="James T.Y."/>
            <person name="O'Malley M.A."/>
            <person name="Stajich J.E."/>
            <person name="Spatafora J.W."/>
            <person name="Visel A."/>
            <person name="Grigoriev I.V."/>
        </authorList>
    </citation>
    <scope>NUCLEOTIDE SEQUENCE [LARGE SCALE GENOMIC DNA]</scope>
    <source>
        <strain evidence="1 2">PL171</strain>
    </source>
</reference>
<dbReference type="PANTHER" id="PTHR46586:SF3">
    <property type="entry name" value="ANKYRIN REPEAT-CONTAINING PROTEIN"/>
    <property type="match status" value="1"/>
</dbReference>
<evidence type="ECO:0008006" key="3">
    <source>
        <dbReference type="Google" id="ProtNLM"/>
    </source>
</evidence>
<dbReference type="AlphaFoldDB" id="A0A1Y2I6P8"/>
<gene>
    <name evidence="1" type="ORF">BCR44DRAFT_347948</name>
</gene>
<proteinExistence type="predicted"/>
<dbReference type="STRING" id="765915.A0A1Y2I6P8"/>
<organism evidence="1 2">
    <name type="scientific">Catenaria anguillulae PL171</name>
    <dbReference type="NCBI Taxonomy" id="765915"/>
    <lineage>
        <taxon>Eukaryota</taxon>
        <taxon>Fungi</taxon>
        <taxon>Fungi incertae sedis</taxon>
        <taxon>Blastocladiomycota</taxon>
        <taxon>Blastocladiomycetes</taxon>
        <taxon>Blastocladiales</taxon>
        <taxon>Catenariaceae</taxon>
        <taxon>Catenaria</taxon>
    </lineage>
</organism>
<dbReference type="Proteomes" id="UP000193411">
    <property type="component" value="Unassembled WGS sequence"/>
</dbReference>
<comment type="caution">
    <text evidence="1">The sequence shown here is derived from an EMBL/GenBank/DDBJ whole genome shotgun (WGS) entry which is preliminary data.</text>
</comment>
<accession>A0A1Y2I6P8</accession>
<dbReference type="SUPFAM" id="SSF140860">
    <property type="entry name" value="Pseudo ankyrin repeat-like"/>
    <property type="match status" value="1"/>
</dbReference>
<name>A0A1Y2I6P8_9FUNG</name>
<dbReference type="InterPro" id="IPR052050">
    <property type="entry name" value="SecEffector_AnkRepeat"/>
</dbReference>
<dbReference type="Gene3D" id="1.25.40.20">
    <property type="entry name" value="Ankyrin repeat-containing domain"/>
    <property type="match status" value="1"/>
</dbReference>
<keyword evidence="2" id="KW-1185">Reference proteome</keyword>
<sequence length="719" mass="82809">MKYTAMMTPRNESAPRLIVELTDQVLVYAIRLSVGATHDYRRTWHDLRSIHTHLMAADPEAHRIDLIRAAIVSAWWLDLNWASERGEVHLLDHMLDLHRAGKRPLQYSRHGLDRAAEMGFLDVVKWWYARKTEQRMWFPDVGPAHLGRGLVLVSNQGSGLTEDDVDRLLEWAVEHICTNDTAPGPHFTDTVESIVTSAIQSGNQRILNCLSRHLQPNQARLLLTYHTSLKFQITRLPGKYKQAWAIEWIASNMPHFDLESCHLHALIGSFGSGDVEWVQWCLKEWRRHAQVGGNPLPEPFVTDLTTCLEVASLAGHLELIEWIADQFLSLRTNGRFAIRLDQIALQGHLHVAQWWKQVGMEVFPHVYFLSKTRNIIYQLTEHGLTELVQWWVTSSDLPFESGETPIMSAAKFGNVELLSWWDAVVRSGGCKNSRTMRFTLAALEIACVHGQVEVLEWWNKHGKPFPQPLAYGASRLVGRMCQCGQLGALKWWYKHIMDATNHAVSTCIWTDKDSLRRLMKEAQSTQLDVFEWLADLFTGQFGKPSAWLHMRDYTTIHPLLVKYYLRQGYLVRLSERGLHHLVNKCISKGYVLVLDDLQRQLDTLPLANMPSSALRIRHKFGRQMCVVDYLARQHGVKWRANDRLILHYLLDNPAVFALEWMEQVQPRIELPPMTHILPQANQSYQFRDGGLLIASRKWVERRLLEEEGKVSSKSIAHVH</sequence>
<dbReference type="InterPro" id="IPR036770">
    <property type="entry name" value="Ankyrin_rpt-contain_sf"/>
</dbReference>
<dbReference type="SUPFAM" id="SSF48403">
    <property type="entry name" value="Ankyrin repeat"/>
    <property type="match status" value="1"/>
</dbReference>
<evidence type="ECO:0000313" key="2">
    <source>
        <dbReference type="Proteomes" id="UP000193411"/>
    </source>
</evidence>
<dbReference type="PANTHER" id="PTHR46586">
    <property type="entry name" value="ANKYRIN REPEAT-CONTAINING PROTEIN"/>
    <property type="match status" value="1"/>
</dbReference>
<dbReference type="EMBL" id="MCFL01000001">
    <property type="protein sequence ID" value="ORZ41162.1"/>
    <property type="molecule type" value="Genomic_DNA"/>
</dbReference>
<evidence type="ECO:0000313" key="1">
    <source>
        <dbReference type="EMBL" id="ORZ41162.1"/>
    </source>
</evidence>
<protein>
    <recommendedName>
        <fullName evidence="3">Ankyrin repeat-containing domain protein</fullName>
    </recommendedName>
</protein>